<name>A0A2Z7B4U5_9LAMI</name>
<gene>
    <name evidence="2" type="ORF">F511_43710</name>
</gene>
<dbReference type="Proteomes" id="UP000250235">
    <property type="component" value="Unassembled WGS sequence"/>
</dbReference>
<reference evidence="2 3" key="1">
    <citation type="journal article" date="2015" name="Proc. Natl. Acad. Sci. U.S.A.">
        <title>The resurrection genome of Boea hygrometrica: A blueprint for survival of dehydration.</title>
        <authorList>
            <person name="Xiao L."/>
            <person name="Yang G."/>
            <person name="Zhang L."/>
            <person name="Yang X."/>
            <person name="Zhao S."/>
            <person name="Ji Z."/>
            <person name="Zhou Q."/>
            <person name="Hu M."/>
            <person name="Wang Y."/>
            <person name="Chen M."/>
            <person name="Xu Y."/>
            <person name="Jin H."/>
            <person name="Xiao X."/>
            <person name="Hu G."/>
            <person name="Bao F."/>
            <person name="Hu Y."/>
            <person name="Wan P."/>
            <person name="Li L."/>
            <person name="Deng X."/>
            <person name="Kuang T."/>
            <person name="Xiang C."/>
            <person name="Zhu J.K."/>
            <person name="Oliver M.J."/>
            <person name="He Y."/>
        </authorList>
    </citation>
    <scope>NUCLEOTIDE SEQUENCE [LARGE SCALE GENOMIC DNA]</scope>
    <source>
        <strain evidence="3">cv. XS01</strain>
    </source>
</reference>
<sequence>MMTSAFLVKGAVTRIYDVSNISRQLSGISYDDVNSDVITISRWIKRSAKEKLLTDEKNKGEVEVAFSSKLQYIQSRSANKEISIEQQQSVVTEIEKQQLDEWKKTNWETRARRRRLDEEKSTDESISRRSTEAKTDVARRC</sequence>
<evidence type="ECO:0000313" key="2">
    <source>
        <dbReference type="EMBL" id="KZV29040.1"/>
    </source>
</evidence>
<proteinExistence type="predicted"/>
<accession>A0A2Z7B4U5</accession>
<dbReference type="EMBL" id="KV009695">
    <property type="protein sequence ID" value="KZV29040.1"/>
    <property type="molecule type" value="Genomic_DNA"/>
</dbReference>
<keyword evidence="3" id="KW-1185">Reference proteome</keyword>
<evidence type="ECO:0000256" key="1">
    <source>
        <dbReference type="SAM" id="MobiDB-lite"/>
    </source>
</evidence>
<organism evidence="2 3">
    <name type="scientific">Dorcoceras hygrometricum</name>
    <dbReference type="NCBI Taxonomy" id="472368"/>
    <lineage>
        <taxon>Eukaryota</taxon>
        <taxon>Viridiplantae</taxon>
        <taxon>Streptophyta</taxon>
        <taxon>Embryophyta</taxon>
        <taxon>Tracheophyta</taxon>
        <taxon>Spermatophyta</taxon>
        <taxon>Magnoliopsida</taxon>
        <taxon>eudicotyledons</taxon>
        <taxon>Gunneridae</taxon>
        <taxon>Pentapetalae</taxon>
        <taxon>asterids</taxon>
        <taxon>lamiids</taxon>
        <taxon>Lamiales</taxon>
        <taxon>Gesneriaceae</taxon>
        <taxon>Didymocarpoideae</taxon>
        <taxon>Trichosporeae</taxon>
        <taxon>Loxocarpinae</taxon>
        <taxon>Dorcoceras</taxon>
    </lineage>
</organism>
<feature type="region of interest" description="Disordered" evidence="1">
    <location>
        <begin position="113"/>
        <end position="141"/>
    </location>
</feature>
<evidence type="ECO:0000313" key="3">
    <source>
        <dbReference type="Proteomes" id="UP000250235"/>
    </source>
</evidence>
<dbReference type="AlphaFoldDB" id="A0A2Z7B4U5"/>
<protein>
    <submittedName>
        <fullName evidence="2">ETHYLENE INSENSITIVE 3-like 1 protein</fullName>
    </submittedName>
</protein>